<proteinExistence type="predicted"/>
<sequence>MVKRYIILLGLLSVNSCISQNKLKDGTKVPSSSYIFSNKKNFSSNILNHINTNHLYELKATYMCDYKLNIKRKLSLMGAYYLQFYNNGEVRFMDALEPNPNVTGYRGVIYVKNGNFYIDKAAPVYTSGKNLDIHKYFLKVDGDSLLLREDNSFFRQSEYILLVYKKSGKIPENWKQYKADW</sequence>
<dbReference type="EMBL" id="CP050995">
    <property type="protein sequence ID" value="QIY91649.1"/>
    <property type="molecule type" value="Genomic_DNA"/>
</dbReference>
<evidence type="ECO:0000313" key="1">
    <source>
        <dbReference type="EMBL" id="QIY91649.1"/>
    </source>
</evidence>
<keyword evidence="2" id="KW-1185">Reference proteome</keyword>
<gene>
    <name evidence="1" type="ORF">FOB44_13750</name>
</gene>
<accession>A0ABX6KSR9</accession>
<evidence type="ECO:0000313" key="2">
    <source>
        <dbReference type="Proteomes" id="UP000501570"/>
    </source>
</evidence>
<name>A0ABX6KSR9_CHRGL</name>
<reference evidence="1 2" key="1">
    <citation type="submission" date="2019-09" db="EMBL/GenBank/DDBJ databases">
        <title>FDA dAtabase for Regulatory Grade micrObial Sequences (FDA-ARGOS): Supporting development and validation of Infectious Disease Dx tests.</title>
        <authorList>
            <person name="Sciortino C."/>
            <person name="Tallon L."/>
            <person name="Sadzewicz L."/>
            <person name="Vavikolanu K."/>
            <person name="Mehta A."/>
            <person name="Aluvathingal J."/>
            <person name="Nadendla S."/>
            <person name="Nandy P."/>
            <person name="Geyer C."/>
            <person name="Yan Y."/>
            <person name="Sichtig H."/>
        </authorList>
    </citation>
    <scope>NUCLEOTIDE SEQUENCE [LARGE SCALE GENOMIC DNA]</scope>
    <source>
        <strain evidence="1 2">FDAARGOS_636</strain>
    </source>
</reference>
<evidence type="ECO:0008006" key="3">
    <source>
        <dbReference type="Google" id="ProtNLM"/>
    </source>
</evidence>
<organism evidence="1 2">
    <name type="scientific">Chryseobacterium gallinarum</name>
    <dbReference type="NCBI Taxonomy" id="1324352"/>
    <lineage>
        <taxon>Bacteria</taxon>
        <taxon>Pseudomonadati</taxon>
        <taxon>Bacteroidota</taxon>
        <taxon>Flavobacteriia</taxon>
        <taxon>Flavobacteriales</taxon>
        <taxon>Weeksellaceae</taxon>
        <taxon>Chryseobacterium group</taxon>
        <taxon>Chryseobacterium</taxon>
    </lineage>
</organism>
<dbReference type="Proteomes" id="UP000501570">
    <property type="component" value="Chromosome"/>
</dbReference>
<protein>
    <recommendedName>
        <fullName evidence="3">DKNYY family protein</fullName>
    </recommendedName>
</protein>
<dbReference type="RefSeq" id="WP_168238859.1">
    <property type="nucleotide sequence ID" value="NZ_CP050995.1"/>
</dbReference>